<dbReference type="PANTHER" id="PTHR23355:SF37">
    <property type="entry name" value="EXORIBONUCLEASE 2"/>
    <property type="match status" value="1"/>
</dbReference>
<accession>A0A420WUE3</accession>
<dbReference type="EMBL" id="RBIN01000007">
    <property type="protein sequence ID" value="RKQ97067.1"/>
    <property type="molecule type" value="Genomic_DNA"/>
</dbReference>
<dbReference type="NCBIfam" id="TIGR00358">
    <property type="entry name" value="3_prime_RNase"/>
    <property type="match status" value="1"/>
</dbReference>
<dbReference type="NCBIfam" id="TIGR02062">
    <property type="entry name" value="RNase_B"/>
    <property type="match status" value="1"/>
</dbReference>
<keyword evidence="6" id="KW-0378">Hydrolase</keyword>
<organism evidence="11 12">
    <name type="scientific">Kushneria sinocarnis</name>
    <dbReference type="NCBI Taxonomy" id="595502"/>
    <lineage>
        <taxon>Bacteria</taxon>
        <taxon>Pseudomonadati</taxon>
        <taxon>Pseudomonadota</taxon>
        <taxon>Gammaproteobacteria</taxon>
        <taxon>Oceanospirillales</taxon>
        <taxon>Halomonadaceae</taxon>
        <taxon>Kushneria</taxon>
    </lineage>
</organism>
<dbReference type="PROSITE" id="PS50126">
    <property type="entry name" value="S1"/>
    <property type="match status" value="1"/>
</dbReference>
<name>A0A420WUE3_9GAMM</name>
<keyword evidence="5" id="KW-0540">Nuclease</keyword>
<dbReference type="InterPro" id="IPR003029">
    <property type="entry name" value="S1_domain"/>
</dbReference>
<comment type="similarity">
    <text evidence="3">Belongs to the RNR ribonuclease family. RNase II subfamily.</text>
</comment>
<evidence type="ECO:0000256" key="3">
    <source>
        <dbReference type="ARBA" id="ARBA00009925"/>
    </source>
</evidence>
<dbReference type="InterPro" id="IPR012340">
    <property type="entry name" value="NA-bd_OB-fold"/>
</dbReference>
<evidence type="ECO:0000256" key="7">
    <source>
        <dbReference type="ARBA" id="ARBA00022839"/>
    </source>
</evidence>
<evidence type="ECO:0000256" key="6">
    <source>
        <dbReference type="ARBA" id="ARBA00022801"/>
    </source>
</evidence>
<evidence type="ECO:0000313" key="11">
    <source>
        <dbReference type="EMBL" id="RKQ97067.1"/>
    </source>
</evidence>
<dbReference type="Gene3D" id="2.40.50.140">
    <property type="entry name" value="Nucleic acid-binding proteins"/>
    <property type="match status" value="2"/>
</dbReference>
<evidence type="ECO:0000259" key="10">
    <source>
        <dbReference type="PROSITE" id="PS50126"/>
    </source>
</evidence>
<dbReference type="GO" id="GO:0005829">
    <property type="term" value="C:cytosol"/>
    <property type="evidence" value="ECO:0007669"/>
    <property type="project" value="UniProtKB-ARBA"/>
</dbReference>
<dbReference type="PROSITE" id="PS01175">
    <property type="entry name" value="RIBONUCLEASE_II"/>
    <property type="match status" value="1"/>
</dbReference>
<keyword evidence="7" id="KW-0269">Exonuclease</keyword>
<dbReference type="GO" id="GO:0006402">
    <property type="term" value="P:mRNA catabolic process"/>
    <property type="evidence" value="ECO:0007669"/>
    <property type="project" value="TreeGrafter"/>
</dbReference>
<dbReference type="SMART" id="SM00955">
    <property type="entry name" value="RNB"/>
    <property type="match status" value="1"/>
</dbReference>
<dbReference type="InterPro" id="IPR050180">
    <property type="entry name" value="RNR_Ribonuclease"/>
</dbReference>
<protein>
    <recommendedName>
        <fullName evidence="9">Exoribonuclease II</fullName>
        <ecNumber evidence="9">3.1.13.1</ecNumber>
    </recommendedName>
</protein>
<gene>
    <name evidence="11" type="ORF">C7446_2484</name>
</gene>
<evidence type="ECO:0000256" key="5">
    <source>
        <dbReference type="ARBA" id="ARBA00022722"/>
    </source>
</evidence>
<dbReference type="CDD" id="cd00164">
    <property type="entry name" value="S1_like"/>
    <property type="match status" value="1"/>
</dbReference>
<keyword evidence="8" id="KW-0694">RNA-binding</keyword>
<dbReference type="InterPro" id="IPR022966">
    <property type="entry name" value="RNase_II/R_CS"/>
</dbReference>
<dbReference type="AlphaFoldDB" id="A0A420WUE3"/>
<dbReference type="Gene3D" id="2.40.50.640">
    <property type="match status" value="1"/>
</dbReference>
<dbReference type="Pfam" id="PF00773">
    <property type="entry name" value="RNB"/>
    <property type="match status" value="1"/>
</dbReference>
<evidence type="ECO:0000256" key="9">
    <source>
        <dbReference type="NCBIfam" id="TIGR02062"/>
    </source>
</evidence>
<dbReference type="GO" id="GO:0003723">
    <property type="term" value="F:RNA binding"/>
    <property type="evidence" value="ECO:0007669"/>
    <property type="project" value="UniProtKB-KW"/>
</dbReference>
<keyword evidence="4" id="KW-0963">Cytoplasm</keyword>
<dbReference type="PANTHER" id="PTHR23355">
    <property type="entry name" value="RIBONUCLEASE"/>
    <property type="match status" value="1"/>
</dbReference>
<keyword evidence="12" id="KW-1185">Reference proteome</keyword>
<comment type="catalytic activity">
    <reaction evidence="1">
        <text>Exonucleolytic cleavage in the 3'- to 5'-direction to yield nucleoside 5'-phosphates.</text>
        <dbReference type="EC" id="3.1.13.1"/>
    </reaction>
</comment>
<evidence type="ECO:0000256" key="4">
    <source>
        <dbReference type="ARBA" id="ARBA00022490"/>
    </source>
</evidence>
<dbReference type="InterPro" id="IPR011804">
    <property type="entry name" value="RNase_II"/>
</dbReference>
<feature type="domain" description="S1 motif" evidence="10">
    <location>
        <begin position="575"/>
        <end position="657"/>
    </location>
</feature>
<evidence type="ECO:0000256" key="2">
    <source>
        <dbReference type="ARBA" id="ARBA00004496"/>
    </source>
</evidence>
<dbReference type="InterPro" id="IPR004476">
    <property type="entry name" value="RNase_II/RNase_R"/>
</dbReference>
<dbReference type="InterPro" id="IPR013223">
    <property type="entry name" value="RNase_B_OB_dom"/>
</dbReference>
<dbReference type="Proteomes" id="UP000281975">
    <property type="component" value="Unassembled WGS sequence"/>
</dbReference>
<dbReference type="GO" id="GO:0008859">
    <property type="term" value="F:exoribonuclease II activity"/>
    <property type="evidence" value="ECO:0007669"/>
    <property type="project" value="UniProtKB-UniRule"/>
</dbReference>
<reference evidence="11 12" key="1">
    <citation type="submission" date="2018-10" db="EMBL/GenBank/DDBJ databases">
        <title>Genomic Encyclopedia of Type Strains, Phase IV (KMG-IV): sequencing the most valuable type-strain genomes for metagenomic binning, comparative biology and taxonomic classification.</title>
        <authorList>
            <person name="Goeker M."/>
        </authorList>
    </citation>
    <scope>NUCLEOTIDE SEQUENCE [LARGE SCALE GENOMIC DNA]</scope>
    <source>
        <strain evidence="11 12">DSM 23229</strain>
    </source>
</reference>
<evidence type="ECO:0000256" key="8">
    <source>
        <dbReference type="ARBA" id="ARBA00022884"/>
    </source>
</evidence>
<dbReference type="InterPro" id="IPR001900">
    <property type="entry name" value="RNase_II/R"/>
</dbReference>
<evidence type="ECO:0000256" key="1">
    <source>
        <dbReference type="ARBA" id="ARBA00001849"/>
    </source>
</evidence>
<proteinExistence type="inferred from homology"/>
<dbReference type="InterPro" id="IPR011129">
    <property type="entry name" value="CSD"/>
</dbReference>
<dbReference type="EC" id="3.1.13.1" evidence="9"/>
<comment type="caution">
    <text evidence="11">The sequence shown here is derived from an EMBL/GenBank/DDBJ whole genome shotgun (WGS) entry which is preliminary data.</text>
</comment>
<dbReference type="Pfam" id="PF00575">
    <property type="entry name" value="S1"/>
    <property type="match status" value="1"/>
</dbReference>
<dbReference type="NCBIfam" id="NF003455">
    <property type="entry name" value="PRK05054.1"/>
    <property type="match status" value="1"/>
</dbReference>
<dbReference type="SUPFAM" id="SSF50249">
    <property type="entry name" value="Nucleic acid-binding proteins"/>
    <property type="match status" value="4"/>
</dbReference>
<sequence>MGARPANRSIEMLQNNSALAQLKQQIRDNTPRVTGVVKGTEKGFGFLETDDGQSLFIPPPAMKQVIHGDRIEAVVHEADERKSVAPESLIEASLNRFIARVHKREGKLSVVPDHPSIRQTIRARVHRQLDEAALNEGDWVVARLLRHPLRADDRSFYCQLDEVIATASDPSVPWRVTLARHALEQASPQGADQWPQLEEPLARTDLTTQPFFTIDSASTTDMDDALHIEPRSEGGFRLTVAIADPTAYVAVDDAIDREARQRAFTVYLPGRNVTMLPEALADDLCSLKQGTDRLALAATLDIDSDGTIADTRFFAATVRSHARLTYEQVSDWLEGQGEWQPDFEQGEQQLRQLEAFTRARQQWREQHALVFPDRPDYVFHLDEAGNVLDIVAEPRRIAHRMVEEAMIAANLSCAEFLQRHVGHGIYNVHQGFTEERADQAVELLASQSIEATREQLMGVEGYRTLRHTLDARNDAWLDTRLRRLQGFAVVSSQPGPHFGMGVPAYATWTSPIRKYGDMVNHRLIKQVLREETPSAAATEALTEHLGDRRRLNRLAERDVKDWLYVRYLSEAAREGHTFAAEIIDIRRGGLRVRLVANGASAFVPASTLTTDRDQLSIDEREGLIHIAGELRYRLGDPLNVVLSEAREDTRSLVARPAD</sequence>
<comment type="subcellular location">
    <subcellularLocation>
        <location evidence="2">Cytoplasm</location>
    </subcellularLocation>
</comment>
<dbReference type="SMART" id="SM00357">
    <property type="entry name" value="CSP"/>
    <property type="match status" value="1"/>
</dbReference>
<evidence type="ECO:0000313" key="12">
    <source>
        <dbReference type="Proteomes" id="UP000281975"/>
    </source>
</evidence>
<dbReference type="Pfam" id="PF08206">
    <property type="entry name" value="OB_RNB"/>
    <property type="match status" value="1"/>
</dbReference>